<comment type="caution">
    <text evidence="2">The sequence shown here is derived from an EMBL/GenBank/DDBJ whole genome shotgun (WGS) entry which is preliminary data.</text>
</comment>
<feature type="region of interest" description="Disordered" evidence="1">
    <location>
        <begin position="1"/>
        <end position="22"/>
    </location>
</feature>
<evidence type="ECO:0000313" key="2">
    <source>
        <dbReference type="EMBL" id="KAJ3178442.1"/>
    </source>
</evidence>
<evidence type="ECO:0000313" key="3">
    <source>
        <dbReference type="Proteomes" id="UP001212152"/>
    </source>
</evidence>
<dbReference type="EMBL" id="JADGJQ010000026">
    <property type="protein sequence ID" value="KAJ3178442.1"/>
    <property type="molecule type" value="Genomic_DNA"/>
</dbReference>
<organism evidence="2 3">
    <name type="scientific">Geranomyces variabilis</name>
    <dbReference type="NCBI Taxonomy" id="109894"/>
    <lineage>
        <taxon>Eukaryota</taxon>
        <taxon>Fungi</taxon>
        <taxon>Fungi incertae sedis</taxon>
        <taxon>Chytridiomycota</taxon>
        <taxon>Chytridiomycota incertae sedis</taxon>
        <taxon>Chytridiomycetes</taxon>
        <taxon>Spizellomycetales</taxon>
        <taxon>Powellomycetaceae</taxon>
        <taxon>Geranomyces</taxon>
    </lineage>
</organism>
<accession>A0AAD5XMF6</accession>
<sequence length="365" mass="40783">MALPKPLSLSSLVSDRPEGAPLEPSINEQHLASYHQNFDFALGHYTLSCKYNGPEEGFVFPHHPDDMKDLTQASSPIRAAISQADNLRGVALSVGRLYREQYSMFTNTYETQSSVTCFAVENNLILTSHDILPRHLAMDYFNDREEYRFFVIWQAEWSEHSVAPFMTPHMVTSKTTASLRRYVRPVDEVRPFATLFKVAAGVTVPPPIKLGYTELSKFLRELSEQEDRAPFRISSVGFQSDWGMDKAMKHYEALPVQLKNAMPPPSSENFMRSCDDALSLSPGHILAERTDPQICQGLPDAVYLQVSVFVTSGCSGSPVLLVDSRDELVAVGLIIGGSVQENHNLAISFNDPLIRAMIERNKLVS</sequence>
<protein>
    <submittedName>
        <fullName evidence="2">Uncharacterized protein</fullName>
    </submittedName>
</protein>
<dbReference type="Proteomes" id="UP001212152">
    <property type="component" value="Unassembled WGS sequence"/>
</dbReference>
<reference evidence="2" key="1">
    <citation type="submission" date="2020-05" db="EMBL/GenBank/DDBJ databases">
        <title>Phylogenomic resolution of chytrid fungi.</title>
        <authorList>
            <person name="Stajich J.E."/>
            <person name="Amses K."/>
            <person name="Simmons R."/>
            <person name="Seto K."/>
            <person name="Myers J."/>
            <person name="Bonds A."/>
            <person name="Quandt C.A."/>
            <person name="Barry K."/>
            <person name="Liu P."/>
            <person name="Grigoriev I."/>
            <person name="Longcore J.E."/>
            <person name="James T.Y."/>
        </authorList>
    </citation>
    <scope>NUCLEOTIDE SEQUENCE</scope>
    <source>
        <strain evidence="2">JEL0379</strain>
    </source>
</reference>
<keyword evidence="3" id="KW-1185">Reference proteome</keyword>
<proteinExistence type="predicted"/>
<name>A0AAD5XMF6_9FUNG</name>
<dbReference type="AlphaFoldDB" id="A0AAD5XMF6"/>
<gene>
    <name evidence="2" type="ORF">HDU87_003516</name>
</gene>
<feature type="compositionally biased region" description="Low complexity" evidence="1">
    <location>
        <begin position="1"/>
        <end position="14"/>
    </location>
</feature>
<dbReference type="InterPro" id="IPR009003">
    <property type="entry name" value="Peptidase_S1_PA"/>
</dbReference>
<evidence type="ECO:0000256" key="1">
    <source>
        <dbReference type="SAM" id="MobiDB-lite"/>
    </source>
</evidence>
<dbReference type="SUPFAM" id="SSF50494">
    <property type="entry name" value="Trypsin-like serine proteases"/>
    <property type="match status" value="1"/>
</dbReference>